<dbReference type="AlphaFoldDB" id="E2AIJ9"/>
<proteinExistence type="predicted"/>
<protein>
    <submittedName>
        <fullName evidence="1">Uncharacterized protein</fullName>
    </submittedName>
</protein>
<dbReference type="InParanoid" id="E2AIJ9"/>
<keyword evidence="2" id="KW-1185">Reference proteome</keyword>
<gene>
    <name evidence="1" type="ORF">EAG_02467</name>
</gene>
<dbReference type="EMBL" id="GL439817">
    <property type="protein sequence ID" value="EFN66741.1"/>
    <property type="molecule type" value="Genomic_DNA"/>
</dbReference>
<evidence type="ECO:0000313" key="1">
    <source>
        <dbReference type="EMBL" id="EFN66741.1"/>
    </source>
</evidence>
<dbReference type="Proteomes" id="UP000000311">
    <property type="component" value="Unassembled WGS sequence"/>
</dbReference>
<organism evidence="2">
    <name type="scientific">Camponotus floridanus</name>
    <name type="common">Florida carpenter ant</name>
    <dbReference type="NCBI Taxonomy" id="104421"/>
    <lineage>
        <taxon>Eukaryota</taxon>
        <taxon>Metazoa</taxon>
        <taxon>Ecdysozoa</taxon>
        <taxon>Arthropoda</taxon>
        <taxon>Hexapoda</taxon>
        <taxon>Insecta</taxon>
        <taxon>Pterygota</taxon>
        <taxon>Neoptera</taxon>
        <taxon>Endopterygota</taxon>
        <taxon>Hymenoptera</taxon>
        <taxon>Apocrita</taxon>
        <taxon>Aculeata</taxon>
        <taxon>Formicoidea</taxon>
        <taxon>Formicidae</taxon>
        <taxon>Formicinae</taxon>
        <taxon>Camponotus</taxon>
    </lineage>
</organism>
<reference evidence="1 2" key="1">
    <citation type="journal article" date="2010" name="Science">
        <title>Genomic comparison of the ants Camponotus floridanus and Harpegnathos saltator.</title>
        <authorList>
            <person name="Bonasio R."/>
            <person name="Zhang G."/>
            <person name="Ye C."/>
            <person name="Mutti N.S."/>
            <person name="Fang X."/>
            <person name="Qin N."/>
            <person name="Donahue G."/>
            <person name="Yang P."/>
            <person name="Li Q."/>
            <person name="Li C."/>
            <person name="Zhang P."/>
            <person name="Huang Z."/>
            <person name="Berger S.L."/>
            <person name="Reinberg D."/>
            <person name="Wang J."/>
            <person name="Liebig J."/>
        </authorList>
    </citation>
    <scope>NUCLEOTIDE SEQUENCE [LARGE SCALE GENOMIC DNA]</scope>
    <source>
        <strain evidence="2">C129</strain>
    </source>
</reference>
<accession>E2AIJ9</accession>
<evidence type="ECO:0000313" key="2">
    <source>
        <dbReference type="Proteomes" id="UP000000311"/>
    </source>
</evidence>
<name>E2AIJ9_CAMFO</name>
<sequence length="100" mass="11542">MFCTDKSKVRLKKSNLKISYNFKYILYIFCSQKGILIGDDVYCTSKLYKTAEASNSATKAVRCLLEGLYWTHFFSVLCLVFCQDARVAKPMQTQVLLKNF</sequence>